<dbReference type="EMBL" id="KV426376">
    <property type="protein sequence ID" value="KZV81669.1"/>
    <property type="molecule type" value="Genomic_DNA"/>
</dbReference>
<dbReference type="AlphaFoldDB" id="A0A165CTF5"/>
<gene>
    <name evidence="2" type="ORF">EXIGLDRAFT_326300</name>
    <name evidence="1" type="ORF">EXIGLDRAFT_370545</name>
</gene>
<dbReference type="EMBL" id="KV426289">
    <property type="protein sequence ID" value="KZV83085.1"/>
    <property type="molecule type" value="Genomic_DNA"/>
</dbReference>
<evidence type="ECO:0000313" key="3">
    <source>
        <dbReference type="Proteomes" id="UP000077266"/>
    </source>
</evidence>
<proteinExistence type="predicted"/>
<name>A0A165CTF5_EXIGL</name>
<dbReference type="Proteomes" id="UP000077266">
    <property type="component" value="Unassembled WGS sequence"/>
</dbReference>
<sequence length="86" mass="9696">MVSIVDGRIETYMIVTWVKLGRPPRSRNDAPTAAFAKDPMYFILGASSGRGPFAREFVTEQVQHVKVVLKLPESADSTFGWHQLCW</sequence>
<evidence type="ECO:0000313" key="2">
    <source>
        <dbReference type="EMBL" id="KZV83085.1"/>
    </source>
</evidence>
<accession>A0A165CTF5</accession>
<evidence type="ECO:0000313" key="1">
    <source>
        <dbReference type="EMBL" id="KZV81669.1"/>
    </source>
</evidence>
<keyword evidence="3" id="KW-1185">Reference proteome</keyword>
<reference evidence="2 3" key="1">
    <citation type="journal article" date="2016" name="Mol. Biol. Evol.">
        <title>Comparative Genomics of Early-Diverging Mushroom-Forming Fungi Provides Insights into the Origins of Lignocellulose Decay Capabilities.</title>
        <authorList>
            <person name="Nagy L.G."/>
            <person name="Riley R."/>
            <person name="Tritt A."/>
            <person name="Adam C."/>
            <person name="Daum C."/>
            <person name="Floudas D."/>
            <person name="Sun H."/>
            <person name="Yadav J.S."/>
            <person name="Pangilinan J."/>
            <person name="Larsson K.H."/>
            <person name="Matsuura K."/>
            <person name="Barry K."/>
            <person name="Labutti K."/>
            <person name="Kuo R."/>
            <person name="Ohm R.A."/>
            <person name="Bhattacharya S.S."/>
            <person name="Shirouzu T."/>
            <person name="Yoshinaga Y."/>
            <person name="Martin F.M."/>
            <person name="Grigoriev I.V."/>
            <person name="Hibbett D.S."/>
        </authorList>
    </citation>
    <scope>NUCLEOTIDE SEQUENCE [LARGE SCALE GENOMIC DNA]</scope>
    <source>
        <strain evidence="2 3">HHB12029</strain>
    </source>
</reference>
<protein>
    <submittedName>
        <fullName evidence="2">Uncharacterized protein</fullName>
    </submittedName>
</protein>
<organism evidence="2 3">
    <name type="scientific">Exidia glandulosa HHB12029</name>
    <dbReference type="NCBI Taxonomy" id="1314781"/>
    <lineage>
        <taxon>Eukaryota</taxon>
        <taxon>Fungi</taxon>
        <taxon>Dikarya</taxon>
        <taxon>Basidiomycota</taxon>
        <taxon>Agaricomycotina</taxon>
        <taxon>Agaricomycetes</taxon>
        <taxon>Auriculariales</taxon>
        <taxon>Exidiaceae</taxon>
        <taxon>Exidia</taxon>
    </lineage>
</organism>